<reference evidence="2 3" key="1">
    <citation type="journal article" date="2017" name="Int. J. Syst. Evol. Microbiol.">
        <title>Arachidicoccus ginsenosidivorans sp. nov., with ginsenoside-converting activity isolated from ginseng cultivating soil.</title>
        <authorList>
            <person name="Siddiqi M.Z."/>
            <person name="Aslam Z."/>
            <person name="Im W.T."/>
        </authorList>
    </citation>
    <scope>NUCLEOTIDE SEQUENCE [LARGE SCALE GENOMIC DNA]</scope>
    <source>
        <strain evidence="2 3">Gsoil 809</strain>
    </source>
</reference>
<proteinExistence type="predicted"/>
<keyword evidence="3" id="KW-1185">Reference proteome</keyword>
<protein>
    <submittedName>
        <fullName evidence="2">DUF4134 domain-containing protein</fullName>
    </submittedName>
</protein>
<gene>
    <name evidence="2" type="ORF">FSB73_20930</name>
</gene>
<dbReference type="EMBL" id="CP042434">
    <property type="protein sequence ID" value="QEC74383.1"/>
    <property type="molecule type" value="Genomic_DNA"/>
</dbReference>
<dbReference type="KEGG" id="agi:FSB73_20930"/>
<sequence length="124" mass="13347">MNKINKSMKKANQMKRHLKVSTGRKFYTCILLTGALQFWAKVSLAQADGNAGISEATGLIKGYFSTGVNLMYAIGAVVGLIGAIKVYNKWSAGEPDTTKVASSWFGACIFLVVVATVLKSFFSV</sequence>
<feature type="transmembrane region" description="Helical" evidence="1">
    <location>
        <begin position="69"/>
        <end position="88"/>
    </location>
</feature>
<keyword evidence="1" id="KW-1133">Transmembrane helix</keyword>
<dbReference type="Proteomes" id="UP000321291">
    <property type="component" value="Chromosome"/>
</dbReference>
<feature type="transmembrane region" description="Helical" evidence="1">
    <location>
        <begin position="100"/>
        <end position="122"/>
    </location>
</feature>
<organism evidence="2 3">
    <name type="scientific">Arachidicoccus ginsenosidivorans</name>
    <dbReference type="NCBI Taxonomy" id="496057"/>
    <lineage>
        <taxon>Bacteria</taxon>
        <taxon>Pseudomonadati</taxon>
        <taxon>Bacteroidota</taxon>
        <taxon>Chitinophagia</taxon>
        <taxon>Chitinophagales</taxon>
        <taxon>Chitinophagaceae</taxon>
        <taxon>Arachidicoccus</taxon>
    </lineage>
</organism>
<accession>A0A5B8VSX7</accession>
<evidence type="ECO:0000313" key="3">
    <source>
        <dbReference type="Proteomes" id="UP000321291"/>
    </source>
</evidence>
<dbReference type="AlphaFoldDB" id="A0A5B8VSX7"/>
<dbReference type="OrthoDB" id="1029065at2"/>
<keyword evidence="1" id="KW-0812">Transmembrane</keyword>
<dbReference type="Pfam" id="PF13572">
    <property type="entry name" value="DUF4134"/>
    <property type="match status" value="1"/>
</dbReference>
<name>A0A5B8VSX7_9BACT</name>
<dbReference type="InterPro" id="IPR025408">
    <property type="entry name" value="DUF4134"/>
</dbReference>
<evidence type="ECO:0000256" key="1">
    <source>
        <dbReference type="SAM" id="Phobius"/>
    </source>
</evidence>
<keyword evidence="1" id="KW-0472">Membrane</keyword>
<evidence type="ECO:0000313" key="2">
    <source>
        <dbReference type="EMBL" id="QEC74383.1"/>
    </source>
</evidence>